<dbReference type="Pfam" id="PF01694">
    <property type="entry name" value="Rhomboid"/>
    <property type="match status" value="1"/>
</dbReference>
<dbReference type="InterPro" id="IPR018247">
    <property type="entry name" value="EF_Hand_1_Ca_BS"/>
</dbReference>
<dbReference type="InterPro" id="IPR035952">
    <property type="entry name" value="Rhomboid-like_sf"/>
</dbReference>
<keyword evidence="4" id="KW-0106">Calcium</keyword>
<dbReference type="SUPFAM" id="SSF47473">
    <property type="entry name" value="EF-hand"/>
    <property type="match status" value="1"/>
</dbReference>
<accession>A0AAV2RET3</accession>
<evidence type="ECO:0000259" key="8">
    <source>
        <dbReference type="PROSITE" id="PS50222"/>
    </source>
</evidence>
<dbReference type="SUPFAM" id="SSF144091">
    <property type="entry name" value="Rhomboid-like"/>
    <property type="match status" value="1"/>
</dbReference>
<evidence type="ECO:0000256" key="5">
    <source>
        <dbReference type="ARBA" id="ARBA00022989"/>
    </source>
</evidence>
<dbReference type="PROSITE" id="PS00018">
    <property type="entry name" value="EF_HAND_1"/>
    <property type="match status" value="1"/>
</dbReference>
<feature type="domain" description="EF-hand" evidence="8">
    <location>
        <begin position="54"/>
        <end position="89"/>
    </location>
</feature>
<keyword evidence="5 7" id="KW-1133">Transmembrane helix</keyword>
<evidence type="ECO:0000256" key="3">
    <source>
        <dbReference type="ARBA" id="ARBA00022692"/>
    </source>
</evidence>
<dbReference type="EMBL" id="CAXKWB010020160">
    <property type="protein sequence ID" value="CAL4122434.1"/>
    <property type="molecule type" value="Genomic_DNA"/>
</dbReference>
<comment type="similarity">
    <text evidence="2">Belongs to the peptidase S54 family.</text>
</comment>
<feature type="transmembrane region" description="Helical" evidence="7">
    <location>
        <begin position="127"/>
        <end position="145"/>
    </location>
</feature>
<dbReference type="AlphaFoldDB" id="A0AAV2RET3"/>
<evidence type="ECO:0000256" key="7">
    <source>
        <dbReference type="SAM" id="Phobius"/>
    </source>
</evidence>
<dbReference type="GO" id="GO:0004252">
    <property type="term" value="F:serine-type endopeptidase activity"/>
    <property type="evidence" value="ECO:0007669"/>
    <property type="project" value="InterPro"/>
</dbReference>
<dbReference type="InterPro" id="IPR051739">
    <property type="entry name" value="Rhomboid_IM_Serine_Proteases"/>
</dbReference>
<feature type="transmembrane region" description="Helical" evidence="7">
    <location>
        <begin position="296"/>
        <end position="315"/>
    </location>
</feature>
<evidence type="ECO:0000256" key="2">
    <source>
        <dbReference type="ARBA" id="ARBA00009045"/>
    </source>
</evidence>
<dbReference type="InterPro" id="IPR002048">
    <property type="entry name" value="EF_hand_dom"/>
</dbReference>
<dbReference type="Proteomes" id="UP001497623">
    <property type="component" value="Unassembled WGS sequence"/>
</dbReference>
<dbReference type="PANTHER" id="PTHR45840">
    <property type="entry name" value="RHOMBOID-RELATED PROTEIN"/>
    <property type="match status" value="1"/>
</dbReference>
<dbReference type="Gene3D" id="1.20.1540.10">
    <property type="entry name" value="Rhomboid-like"/>
    <property type="match status" value="1"/>
</dbReference>
<dbReference type="PANTHER" id="PTHR45840:SF2">
    <property type="entry name" value="PROTEIN RHOMBOID-RELATED"/>
    <property type="match status" value="1"/>
</dbReference>
<feature type="transmembrane region" description="Helical" evidence="7">
    <location>
        <begin position="263"/>
        <end position="284"/>
    </location>
</feature>
<name>A0AAV2RET3_MEGNR</name>
<dbReference type="InterPro" id="IPR011992">
    <property type="entry name" value="EF-hand-dom_pair"/>
</dbReference>
<evidence type="ECO:0000256" key="6">
    <source>
        <dbReference type="ARBA" id="ARBA00023136"/>
    </source>
</evidence>
<comment type="caution">
    <text evidence="9">The sequence shown here is derived from an EMBL/GenBank/DDBJ whole genome shotgun (WGS) entry which is preliminary data.</text>
</comment>
<dbReference type="PROSITE" id="PS50222">
    <property type="entry name" value="EF_HAND_2"/>
    <property type="match status" value="1"/>
</dbReference>
<evidence type="ECO:0000256" key="4">
    <source>
        <dbReference type="ARBA" id="ARBA00022837"/>
    </source>
</evidence>
<keyword evidence="3 7" id="KW-0812">Transmembrane</keyword>
<evidence type="ECO:0000313" key="10">
    <source>
        <dbReference type="Proteomes" id="UP001497623"/>
    </source>
</evidence>
<feature type="transmembrane region" description="Helical" evidence="7">
    <location>
        <begin position="176"/>
        <end position="202"/>
    </location>
</feature>
<dbReference type="Gene3D" id="1.10.238.10">
    <property type="entry name" value="EF-hand"/>
    <property type="match status" value="1"/>
</dbReference>
<feature type="transmembrane region" description="Helical" evidence="7">
    <location>
        <begin position="209"/>
        <end position="229"/>
    </location>
</feature>
<feature type="transmembrane region" description="Helical" evidence="7">
    <location>
        <begin position="235"/>
        <end position="256"/>
    </location>
</feature>
<feature type="non-terminal residue" evidence="9">
    <location>
        <position position="377"/>
    </location>
</feature>
<dbReference type="GO" id="GO:0005509">
    <property type="term" value="F:calcium ion binding"/>
    <property type="evidence" value="ECO:0007669"/>
    <property type="project" value="InterPro"/>
</dbReference>
<sequence>MSTVRWFTLMRAGTSPGGTELAQNLGHLQCERQSRDPSVRAEERLLRGRDAESFPDEVVTKLLTVADSDNNGYINFNEFVNLCEKTKRSPGYRHLLRRGAFIVIPRSGRDAETRRYLDEYSCCPPPLFMISITLIEVGVFVYYAVDMNQTMETNQPAPIYSPLTYNPQRRYEAWRYITYALIHSGYMHLVNNLIMQVVLGTLLELVHKWWRVMLVYFAGVAAGSLATSVTSPSTYLAGASGGVYAIVYAYIGNLILNWSEMFLPWIQVIVLAVLMSFDVGFAIWDTYFAEQVSSTGHMAHLGGALAGILVGVNVLRNLKREPWERYCWWIAFVIFVILMGTGIILNIVLPVPDFYPKSDFSAMSKAREDFFNRYPYN</sequence>
<evidence type="ECO:0000313" key="9">
    <source>
        <dbReference type="EMBL" id="CAL4122434.1"/>
    </source>
</evidence>
<comment type="subcellular location">
    <subcellularLocation>
        <location evidence="1">Membrane</location>
        <topology evidence="1">Multi-pass membrane protein</topology>
    </subcellularLocation>
</comment>
<reference evidence="9 10" key="1">
    <citation type="submission" date="2024-05" db="EMBL/GenBank/DDBJ databases">
        <authorList>
            <person name="Wallberg A."/>
        </authorList>
    </citation>
    <scope>NUCLEOTIDE SEQUENCE [LARGE SCALE GENOMIC DNA]</scope>
</reference>
<feature type="transmembrane region" description="Helical" evidence="7">
    <location>
        <begin position="327"/>
        <end position="349"/>
    </location>
</feature>
<keyword evidence="6 7" id="KW-0472">Membrane</keyword>
<evidence type="ECO:0000256" key="1">
    <source>
        <dbReference type="ARBA" id="ARBA00004141"/>
    </source>
</evidence>
<organism evidence="9 10">
    <name type="scientific">Meganyctiphanes norvegica</name>
    <name type="common">Northern krill</name>
    <name type="synonym">Thysanopoda norvegica</name>
    <dbReference type="NCBI Taxonomy" id="48144"/>
    <lineage>
        <taxon>Eukaryota</taxon>
        <taxon>Metazoa</taxon>
        <taxon>Ecdysozoa</taxon>
        <taxon>Arthropoda</taxon>
        <taxon>Crustacea</taxon>
        <taxon>Multicrustacea</taxon>
        <taxon>Malacostraca</taxon>
        <taxon>Eumalacostraca</taxon>
        <taxon>Eucarida</taxon>
        <taxon>Euphausiacea</taxon>
        <taxon>Euphausiidae</taxon>
        <taxon>Meganyctiphanes</taxon>
    </lineage>
</organism>
<keyword evidence="10" id="KW-1185">Reference proteome</keyword>
<dbReference type="InterPro" id="IPR022764">
    <property type="entry name" value="Peptidase_S54_rhomboid_dom"/>
</dbReference>
<dbReference type="GO" id="GO:0016020">
    <property type="term" value="C:membrane"/>
    <property type="evidence" value="ECO:0007669"/>
    <property type="project" value="UniProtKB-SubCell"/>
</dbReference>
<protein>
    <recommendedName>
        <fullName evidence="8">EF-hand domain-containing protein</fullName>
    </recommendedName>
</protein>
<gene>
    <name evidence="9" type="ORF">MNOR_LOCUS23156</name>
</gene>
<proteinExistence type="inferred from homology"/>